<keyword evidence="3" id="KW-0119">Carbohydrate metabolism</keyword>
<dbReference type="Gene3D" id="3.20.20.370">
    <property type="entry name" value="Glycoside hydrolase/deacetylase"/>
    <property type="match status" value="1"/>
</dbReference>
<dbReference type="GO" id="GO:0045493">
    <property type="term" value="P:xylan catabolic process"/>
    <property type="evidence" value="ECO:0007669"/>
    <property type="project" value="UniProtKB-KW"/>
</dbReference>
<dbReference type="GO" id="GO:0016798">
    <property type="term" value="F:hydrolase activity, acting on glycosyl bonds"/>
    <property type="evidence" value="ECO:0007669"/>
    <property type="project" value="UniProtKB-KW"/>
</dbReference>
<dbReference type="EMBL" id="LRDH01000157">
    <property type="protein sequence ID" value="PPV12172.1"/>
    <property type="molecule type" value="Genomic_DNA"/>
</dbReference>
<comment type="caution">
    <text evidence="3">The sequence shown here is derived from an EMBL/GenBank/DDBJ whole genome shotgun (WGS) entry which is preliminary data.</text>
</comment>
<name>A0A2S7F5L6_CLOBU</name>
<dbReference type="PROSITE" id="PS51677">
    <property type="entry name" value="NODB"/>
    <property type="match status" value="1"/>
</dbReference>
<dbReference type="CDD" id="cd10944">
    <property type="entry name" value="CE4_SmPgdA_like"/>
    <property type="match status" value="1"/>
</dbReference>
<keyword evidence="3" id="KW-0378">Hydrolase</keyword>
<dbReference type="SUPFAM" id="SSF88713">
    <property type="entry name" value="Glycoside hydrolase/deacetylase"/>
    <property type="match status" value="1"/>
</dbReference>
<accession>A0A2S7F5L6</accession>
<dbReference type="InterPro" id="IPR002509">
    <property type="entry name" value="NODB_dom"/>
</dbReference>
<evidence type="ECO:0000259" key="2">
    <source>
        <dbReference type="PROSITE" id="PS51677"/>
    </source>
</evidence>
<feature type="domain" description="NodB homology" evidence="2">
    <location>
        <begin position="115"/>
        <end position="312"/>
    </location>
</feature>
<evidence type="ECO:0000313" key="3">
    <source>
        <dbReference type="EMBL" id="PPV12172.1"/>
    </source>
</evidence>
<dbReference type="RefSeq" id="WP_027637038.1">
    <property type="nucleotide sequence ID" value="NZ_CABHIF010000035.1"/>
</dbReference>
<feature type="compositionally biased region" description="Basic and acidic residues" evidence="1">
    <location>
        <begin position="62"/>
        <end position="74"/>
    </location>
</feature>
<sequence length="315" mass="35439">MRYKPRRNKNKVKNIYKTKIIILCTSIALLVIAGSAVMAQRFISYIDTVQAKDDQIVLNDKNNNKDNDNGDSDNKNSNQVSSENSDIPHDSPEFVQKYLDQQMKGQMPDGADGVKVVYLTFDDGPSETVTPQILDVLKSENVHGTFFVLGKAVDSSAENKELIKRTISEGNAIGIHSYSHNYNYLYPNKIVNVDNFKGEVERTDASLKKVLGDDFSTKAIRLPGGHMTWKGTEPLDKYFKESGYSYIDWNALSKDAEGPKKNADQLVQQVIATSGNKQKVVLLMHDTYGKEETAKSLTNIIRHFKDNGYEFRVIK</sequence>
<proteinExistence type="predicted"/>
<dbReference type="InterPro" id="IPR050248">
    <property type="entry name" value="Polysacc_deacetylase_ArnD"/>
</dbReference>
<evidence type="ECO:0000256" key="1">
    <source>
        <dbReference type="SAM" id="MobiDB-lite"/>
    </source>
</evidence>
<dbReference type="AlphaFoldDB" id="A0A2S7F5L6"/>
<dbReference type="Proteomes" id="UP000238081">
    <property type="component" value="Unassembled WGS sequence"/>
</dbReference>
<gene>
    <name evidence="3" type="ORF">AWN73_19650</name>
</gene>
<keyword evidence="3" id="KW-0326">Glycosidase</keyword>
<keyword evidence="3" id="KW-0858">Xylan degradation</keyword>
<dbReference type="GO" id="GO:0016810">
    <property type="term" value="F:hydrolase activity, acting on carbon-nitrogen (but not peptide) bonds"/>
    <property type="evidence" value="ECO:0007669"/>
    <property type="project" value="InterPro"/>
</dbReference>
<keyword evidence="3" id="KW-0624">Polysaccharide degradation</keyword>
<organism evidence="3 4">
    <name type="scientific">Clostridium butyricum</name>
    <dbReference type="NCBI Taxonomy" id="1492"/>
    <lineage>
        <taxon>Bacteria</taxon>
        <taxon>Bacillati</taxon>
        <taxon>Bacillota</taxon>
        <taxon>Clostridia</taxon>
        <taxon>Eubacteriales</taxon>
        <taxon>Clostridiaceae</taxon>
        <taxon>Clostridium</taxon>
    </lineage>
</organism>
<feature type="region of interest" description="Disordered" evidence="1">
    <location>
        <begin position="57"/>
        <end position="91"/>
    </location>
</feature>
<dbReference type="InterPro" id="IPR011330">
    <property type="entry name" value="Glyco_hydro/deAcase_b/a-brl"/>
</dbReference>
<protein>
    <submittedName>
        <fullName evidence="3">Xylanase deacetylase</fullName>
    </submittedName>
</protein>
<evidence type="ECO:0000313" key="4">
    <source>
        <dbReference type="Proteomes" id="UP000238081"/>
    </source>
</evidence>
<dbReference type="Pfam" id="PF01522">
    <property type="entry name" value="Polysacc_deac_1"/>
    <property type="match status" value="1"/>
</dbReference>
<dbReference type="PANTHER" id="PTHR10587">
    <property type="entry name" value="GLYCOSYL TRANSFERASE-RELATED"/>
    <property type="match status" value="1"/>
</dbReference>
<reference evidence="3 4" key="1">
    <citation type="submission" date="2016-01" db="EMBL/GenBank/DDBJ databases">
        <title>Characterization of the Clostridium difficile lineages that are prevalent in Hong Kong and China.</title>
        <authorList>
            <person name="Kwok J.S.-L."/>
            <person name="Lam W.-Y."/>
            <person name="Ip M."/>
            <person name="Chan T.-F."/>
            <person name="Hawkey P.M."/>
            <person name="Tsui S.K.-W."/>
        </authorList>
    </citation>
    <scope>NUCLEOTIDE SEQUENCE [LARGE SCALE GENOMIC DNA]</scope>
    <source>
        <strain evidence="3 4">300064</strain>
    </source>
</reference>